<evidence type="ECO:0000259" key="1">
    <source>
        <dbReference type="Pfam" id="PF24642"/>
    </source>
</evidence>
<evidence type="ECO:0000259" key="2">
    <source>
        <dbReference type="Pfam" id="PF24934"/>
    </source>
</evidence>
<reference evidence="3" key="1">
    <citation type="submission" date="2023-10" db="EMBL/GenBank/DDBJ databases">
        <title>Genome assembly of Pristionchus species.</title>
        <authorList>
            <person name="Yoshida K."/>
            <person name="Sommer R.J."/>
        </authorList>
    </citation>
    <scope>NUCLEOTIDE SEQUENCE</scope>
    <source>
        <strain evidence="3">RS0144</strain>
    </source>
</reference>
<dbReference type="AlphaFoldDB" id="A0AAV5U4N4"/>
<dbReference type="Proteomes" id="UP001432027">
    <property type="component" value="Unassembled WGS sequence"/>
</dbReference>
<accession>A0AAV5U4N4</accession>
<dbReference type="InterPro" id="IPR056053">
    <property type="entry name" value="DUF7636"/>
</dbReference>
<dbReference type="Pfam" id="PF24642">
    <property type="entry name" value="DUF7636"/>
    <property type="match status" value="1"/>
</dbReference>
<feature type="non-terminal residue" evidence="3">
    <location>
        <position position="251"/>
    </location>
</feature>
<keyword evidence="4" id="KW-1185">Reference proteome</keyword>
<comment type="caution">
    <text evidence="3">The sequence shown here is derived from an EMBL/GenBank/DDBJ whole genome shotgun (WGS) entry which is preliminary data.</text>
</comment>
<evidence type="ECO:0000313" key="4">
    <source>
        <dbReference type="Proteomes" id="UP001432027"/>
    </source>
</evidence>
<proteinExistence type="predicted"/>
<feature type="domain" description="DUF7752" evidence="2">
    <location>
        <begin position="27"/>
        <end position="113"/>
    </location>
</feature>
<feature type="domain" description="DUF7636" evidence="1">
    <location>
        <begin position="160"/>
        <end position="251"/>
    </location>
</feature>
<dbReference type="EMBL" id="BTSX01000005">
    <property type="protein sequence ID" value="GMT01360.1"/>
    <property type="molecule type" value="Genomic_DNA"/>
</dbReference>
<protein>
    <submittedName>
        <fullName evidence="3">Uncharacterized protein</fullName>
    </submittedName>
</protein>
<dbReference type="Pfam" id="PF24934">
    <property type="entry name" value="DUF7752"/>
    <property type="match status" value="1"/>
</dbReference>
<dbReference type="InterPro" id="IPR056654">
    <property type="entry name" value="DUF7752"/>
</dbReference>
<feature type="non-terminal residue" evidence="3">
    <location>
        <position position="1"/>
    </location>
</feature>
<name>A0AAV5U4N4_9BILA</name>
<evidence type="ECO:0000313" key="3">
    <source>
        <dbReference type="EMBL" id="GMT01360.1"/>
    </source>
</evidence>
<organism evidence="3 4">
    <name type="scientific">Pristionchus entomophagus</name>
    <dbReference type="NCBI Taxonomy" id="358040"/>
    <lineage>
        <taxon>Eukaryota</taxon>
        <taxon>Metazoa</taxon>
        <taxon>Ecdysozoa</taxon>
        <taxon>Nematoda</taxon>
        <taxon>Chromadorea</taxon>
        <taxon>Rhabditida</taxon>
        <taxon>Rhabditina</taxon>
        <taxon>Diplogasteromorpha</taxon>
        <taxon>Diplogasteroidea</taxon>
        <taxon>Neodiplogasteridae</taxon>
        <taxon>Pristionchus</taxon>
    </lineage>
</organism>
<gene>
    <name evidence="3" type="ORF">PENTCL1PPCAC_23534</name>
</gene>
<sequence>VNSEKYLNFKLRFSNDDSIVGRSMWENEGLARAAFVLVEWANNMGGLSKRFGEEQLLSLFVSFGLGAIPGLRRKYIQKPGGDIRAHSKKGEHLLTFIEFISSWEFRVRSSLSFAEIDGGILTRGEWKAFSEASLTSLLSLLTNHRLDLPMSGESGMATKLREYEPRVIQLPDNVINSGLEKVRDALSRLSECKDVKLRKVNSKLVMVSAIGSSEQLRVLSTYIYPPAPSRETVTLRGRIDAMATFTYDRIM</sequence>